<evidence type="ECO:0000256" key="1">
    <source>
        <dbReference type="SAM" id="Phobius"/>
    </source>
</evidence>
<accession>A0A9D1R651</accession>
<dbReference type="EMBL" id="DXGH01000050">
    <property type="protein sequence ID" value="HIW81685.1"/>
    <property type="molecule type" value="Genomic_DNA"/>
</dbReference>
<dbReference type="Pfam" id="PF09527">
    <property type="entry name" value="ATPase_gene1"/>
    <property type="match status" value="1"/>
</dbReference>
<feature type="transmembrane region" description="Helical" evidence="1">
    <location>
        <begin position="45"/>
        <end position="65"/>
    </location>
</feature>
<keyword evidence="1" id="KW-0472">Membrane</keyword>
<keyword evidence="1" id="KW-1133">Transmembrane helix</keyword>
<evidence type="ECO:0000313" key="2">
    <source>
        <dbReference type="EMBL" id="HIW81685.1"/>
    </source>
</evidence>
<feature type="transmembrane region" description="Helical" evidence="1">
    <location>
        <begin position="21"/>
        <end position="39"/>
    </location>
</feature>
<comment type="caution">
    <text evidence="2">The sequence shown here is derived from an EMBL/GenBank/DDBJ whole genome shotgun (WGS) entry which is preliminary data.</text>
</comment>
<organism evidence="2 3">
    <name type="scientific">Candidatus Acetatifactor stercoripullorum</name>
    <dbReference type="NCBI Taxonomy" id="2838414"/>
    <lineage>
        <taxon>Bacteria</taxon>
        <taxon>Bacillati</taxon>
        <taxon>Bacillota</taxon>
        <taxon>Clostridia</taxon>
        <taxon>Lachnospirales</taxon>
        <taxon>Lachnospiraceae</taxon>
        <taxon>Acetatifactor</taxon>
    </lineage>
</organism>
<evidence type="ECO:0000313" key="3">
    <source>
        <dbReference type="Proteomes" id="UP000824265"/>
    </source>
</evidence>
<sequence length="90" mass="10453">MKPKRHYNKSVYRSLALVMQLGFDMLVPICLMTAFGIFLDRKLGTSFLVILLFFAGALAGAQNIYRLARKIMETDENHEKKEREKKDEDK</sequence>
<dbReference type="InterPro" id="IPR032820">
    <property type="entry name" value="ATPase_put"/>
</dbReference>
<reference evidence="2" key="2">
    <citation type="submission" date="2021-04" db="EMBL/GenBank/DDBJ databases">
        <authorList>
            <person name="Gilroy R."/>
        </authorList>
    </citation>
    <scope>NUCLEOTIDE SEQUENCE</scope>
    <source>
        <strain evidence="2">CHK195-6426</strain>
    </source>
</reference>
<dbReference type="AlphaFoldDB" id="A0A9D1R651"/>
<reference evidence="2" key="1">
    <citation type="journal article" date="2021" name="PeerJ">
        <title>Extensive microbial diversity within the chicken gut microbiome revealed by metagenomics and culture.</title>
        <authorList>
            <person name="Gilroy R."/>
            <person name="Ravi A."/>
            <person name="Getino M."/>
            <person name="Pursley I."/>
            <person name="Horton D.L."/>
            <person name="Alikhan N.F."/>
            <person name="Baker D."/>
            <person name="Gharbi K."/>
            <person name="Hall N."/>
            <person name="Watson M."/>
            <person name="Adriaenssens E.M."/>
            <person name="Foster-Nyarko E."/>
            <person name="Jarju S."/>
            <person name="Secka A."/>
            <person name="Antonio M."/>
            <person name="Oren A."/>
            <person name="Chaudhuri R.R."/>
            <person name="La Ragione R."/>
            <person name="Hildebrand F."/>
            <person name="Pallen M.J."/>
        </authorList>
    </citation>
    <scope>NUCLEOTIDE SEQUENCE</scope>
    <source>
        <strain evidence="2">CHK195-6426</strain>
    </source>
</reference>
<gene>
    <name evidence="2" type="ORF">H9742_09260</name>
</gene>
<keyword evidence="1" id="KW-0812">Transmembrane</keyword>
<name>A0A9D1R651_9FIRM</name>
<proteinExistence type="predicted"/>
<dbReference type="Proteomes" id="UP000824265">
    <property type="component" value="Unassembled WGS sequence"/>
</dbReference>
<protein>
    <submittedName>
        <fullName evidence="2">AtpZ/AtpI family protein</fullName>
    </submittedName>
</protein>